<accession>A0A7S4VMA1</accession>
<dbReference type="GO" id="GO:0005737">
    <property type="term" value="C:cytoplasm"/>
    <property type="evidence" value="ECO:0007669"/>
    <property type="project" value="TreeGrafter"/>
</dbReference>
<proteinExistence type="inferred from homology"/>
<keyword evidence="2" id="KW-0637">Prenyltransferase</keyword>
<evidence type="ECO:0000256" key="1">
    <source>
        <dbReference type="ARBA" id="ARBA00006734"/>
    </source>
</evidence>
<evidence type="ECO:0000256" key="2">
    <source>
        <dbReference type="ARBA" id="ARBA00022602"/>
    </source>
</evidence>
<evidence type="ECO:0008006" key="6">
    <source>
        <dbReference type="Google" id="ProtNLM"/>
    </source>
</evidence>
<evidence type="ECO:0000313" key="5">
    <source>
        <dbReference type="EMBL" id="CAE4653856.1"/>
    </source>
</evidence>
<dbReference type="AlphaFoldDB" id="A0A7S4VMA1"/>
<name>A0A7S4VMA1_9STRA</name>
<dbReference type="Gene3D" id="1.25.40.120">
    <property type="entry name" value="Protein prenylyltransferase"/>
    <property type="match status" value="1"/>
</dbReference>
<organism evidence="5">
    <name type="scientific">Ditylum brightwellii</name>
    <dbReference type="NCBI Taxonomy" id="49249"/>
    <lineage>
        <taxon>Eukaryota</taxon>
        <taxon>Sar</taxon>
        <taxon>Stramenopiles</taxon>
        <taxon>Ochrophyta</taxon>
        <taxon>Bacillariophyta</taxon>
        <taxon>Mediophyceae</taxon>
        <taxon>Lithodesmiophycidae</taxon>
        <taxon>Lithodesmiales</taxon>
        <taxon>Lithodesmiaceae</taxon>
        <taxon>Ditylum</taxon>
    </lineage>
</organism>
<dbReference type="Pfam" id="PF01239">
    <property type="entry name" value="PPTA"/>
    <property type="match status" value="1"/>
</dbReference>
<protein>
    <recommendedName>
        <fullName evidence="6">Geranylgeranyl transferase type II subunit alpha</fullName>
    </recommendedName>
</protein>
<keyword evidence="3" id="KW-0808">Transferase</keyword>
<sequence>MLKNRPSSWAYRKWIFGRLIDQFSKPHGVIDTEHQWTELFERIKEEVRVCISVAEHFPKNYYSWTHRNFVSRLAYQTWSTNVLNAGTGASNSGSHLLFNFLEDEVNRIEPWLMNHVSDHSAAHYGAEVLGLLLTFGLRDDGYTGDTSLPAQEWGLSLIGNILASSRTAFEHFQFHEVIWIWRRLCGCLFLKIIDGKLRQGAVTKVSSSYSRAAAQEFTKNEVIDLTENFNKQLELSKSCFTEDEKRLARKHSAAYSLWIFRQIVLCQCKDVIGDLSEAQGHVHKLISAMHDDETIVHNIRVYLPALTKSL</sequence>
<dbReference type="GO" id="GO:0008318">
    <property type="term" value="F:protein prenyltransferase activity"/>
    <property type="evidence" value="ECO:0007669"/>
    <property type="project" value="InterPro"/>
</dbReference>
<gene>
    <name evidence="5" type="ORF">DBRI00130_LOCUS38647</name>
</gene>
<dbReference type="SUPFAM" id="SSF48439">
    <property type="entry name" value="Protein prenylyltransferase"/>
    <property type="match status" value="1"/>
</dbReference>
<dbReference type="PANTHER" id="PTHR11129:SF3">
    <property type="entry name" value="PROTEIN PRENYLTRANSFERASE ALPHA SUBUNIT REPEAT-CONTAINING PROTEIN 1"/>
    <property type="match status" value="1"/>
</dbReference>
<dbReference type="PANTHER" id="PTHR11129">
    <property type="entry name" value="PROTEIN FARNESYLTRANSFERASE ALPHA SUBUNIT/RAB GERANYLGERANYL TRANSFERASE ALPHA SUBUNIT"/>
    <property type="match status" value="1"/>
</dbReference>
<dbReference type="EMBL" id="HBNS01052808">
    <property type="protein sequence ID" value="CAE4653856.1"/>
    <property type="molecule type" value="Transcribed_RNA"/>
</dbReference>
<reference evidence="5" key="1">
    <citation type="submission" date="2021-01" db="EMBL/GenBank/DDBJ databases">
        <authorList>
            <person name="Corre E."/>
            <person name="Pelletier E."/>
            <person name="Niang G."/>
            <person name="Scheremetjew M."/>
            <person name="Finn R."/>
            <person name="Kale V."/>
            <person name="Holt S."/>
            <person name="Cochrane G."/>
            <person name="Meng A."/>
            <person name="Brown T."/>
            <person name="Cohen L."/>
        </authorList>
    </citation>
    <scope>NUCLEOTIDE SEQUENCE</scope>
    <source>
        <strain evidence="5">GSO104</strain>
    </source>
</reference>
<keyword evidence="4" id="KW-0677">Repeat</keyword>
<evidence type="ECO:0000256" key="4">
    <source>
        <dbReference type="ARBA" id="ARBA00022737"/>
    </source>
</evidence>
<evidence type="ECO:0000256" key="3">
    <source>
        <dbReference type="ARBA" id="ARBA00022679"/>
    </source>
</evidence>
<comment type="similarity">
    <text evidence="1">Belongs to the protein prenyltransferase subunit alpha family.</text>
</comment>
<dbReference type="InterPro" id="IPR002088">
    <property type="entry name" value="Prenyl_trans_a"/>
</dbReference>